<dbReference type="PANTHER" id="PTHR21497:SF24">
    <property type="entry name" value="E3 UBIQUITIN-PROTEIN LIGASE UBR1"/>
    <property type="match status" value="1"/>
</dbReference>
<dbReference type="PANTHER" id="PTHR21497">
    <property type="entry name" value="UBIQUITIN LIGASE E3 ALPHA-RELATED"/>
    <property type="match status" value="1"/>
</dbReference>
<dbReference type="EMBL" id="SPLM01000109">
    <property type="protein sequence ID" value="TMW59322.1"/>
    <property type="molecule type" value="Genomic_DNA"/>
</dbReference>
<name>A0A8K1CBF9_PYTOL</name>
<dbReference type="PROSITE" id="PS51157">
    <property type="entry name" value="ZF_UBR"/>
    <property type="match status" value="1"/>
</dbReference>
<evidence type="ECO:0000313" key="13">
    <source>
        <dbReference type="EMBL" id="TMW59322.1"/>
    </source>
</evidence>
<evidence type="ECO:0000256" key="7">
    <source>
        <dbReference type="ARBA" id="ARBA00022833"/>
    </source>
</evidence>
<dbReference type="Proteomes" id="UP000794436">
    <property type="component" value="Unassembled WGS sequence"/>
</dbReference>
<feature type="domain" description="UBR-type" evidence="12">
    <location>
        <begin position="125"/>
        <end position="196"/>
    </location>
</feature>
<dbReference type="InterPro" id="IPR055194">
    <property type="entry name" value="UBR1-like_WH"/>
</dbReference>
<evidence type="ECO:0000256" key="4">
    <source>
        <dbReference type="ARBA" id="ARBA00022723"/>
    </source>
</evidence>
<dbReference type="InterPro" id="IPR044046">
    <property type="entry name" value="E3_ligase_UBR-like_C"/>
</dbReference>
<keyword evidence="14" id="KW-1185">Reference proteome</keyword>
<comment type="function">
    <text evidence="10">Ubiquitin ligase protein which is a component of the N-end rule pathway. Recognizes and binds to proteins bearing specific N-terminal residues that are destabilizing according to the N-end rule, leading to their ubiquitination and subsequent degradation.</text>
</comment>
<reference evidence="13" key="1">
    <citation type="submission" date="2019-03" db="EMBL/GenBank/DDBJ databases">
        <title>Long read genome sequence of the mycoparasitic Pythium oligandrum ATCC 38472 isolated from sugarbeet rhizosphere.</title>
        <authorList>
            <person name="Gaulin E."/>
        </authorList>
    </citation>
    <scope>NUCLEOTIDE SEQUENCE</scope>
    <source>
        <strain evidence="13">ATCC 38472_TT</strain>
    </source>
</reference>
<keyword evidence="4 10" id="KW-0479">Metal-binding</keyword>
<keyword evidence="3 10" id="KW-0808">Transferase</keyword>
<dbReference type="InterPro" id="IPR003126">
    <property type="entry name" value="Znf_UBR"/>
</dbReference>
<feature type="compositionally biased region" description="Acidic residues" evidence="11">
    <location>
        <begin position="1454"/>
        <end position="1465"/>
    </location>
</feature>
<sequence length="2133" mass="240388">MDARSGPLPAEQDVDAQVGVHLAAQLRELLRSQSLDVCCTRLFPGVVDLLRHGTKSGLRSAVSPVSALPALLESSWSTLLTQEVLNGVRVDAVPAFLDALLLSQASSDADVETFFQQFKPKTSQGLCGYMFQRNDIAFNCRTCQLDETCVLCLKCYQNGNHEGHDIYFHRTAPGGMCDCGDAEAWDPNGFCVYHGNHDEADAIPLPESVTRVADVLFEEIVNFMVEMAKTSMDLFDPGRVDRLGRQLLEDYRVRHQLDSAVPDSPTQQAILTSMAPRFHVRICNDDVHSDEDLVGSLTKKQIPDARRLVRAIDSNGSELVATNVLLRDALALMQQLQAEGWHVCVVHDAHIHDEDVLVKVIQWVKTMCSLSKPLHKMFCAKLFATSNTLASPKEPIQIMFLSDPYFRKEIVTVLYELYLKLQSEKDPKLEFSLVFLKVYNRLMVKYFCGIGTRDESLFQYGVQIFTTPSIVTRLAGLGLLENLLDTINTALDLAKTSTPIGATRLAARSVALSPPTPPTRTLDCDHSILKFKRYAFVVDNFSYVMNIPSMSSELLLNRDLLRKWFGSLRQMQGLDPQLRIQDGHAHVTYETQLWFSAFNFHSYVSRLLTILCKGLRQHEGEKSDKAVMVQNVMTSFWEQLECVGVTEAHLAMHTPTFGFGVDTPLTEHIVKYDVATQPVSFHYPLHGFLANFLLESLYYGPEVTNWHQFIDNSLQQFLDQAEGDGGDIQDEDTRRRRKLMLVYGMMEFPLRTLVLCAQIQSGLWIRNGQSMHRQMLHYTNPPLCSELRDLDLLLIQISACVVGFSKFLNIYFDRFGLMEWLQTWTTASSTGRDSFREATFSMGEEKLVSLLEGALLQLIWMVTELPPPLSEIETRDIWLRREIVHRLSQNPCRLSELLDQTGFMASTPFGGVSSPQGNEHLARLEQILEDIADVQVKKGADDLYRTDSGADGNESGMEPTKYALKKEFYREYDPSFYHLSRSSHEKAQFARQEALFKQWKAEDEPIPLVHQLPPAHASFAAVRTLVVEKGLIGILRLILEDATSDHMVPKKTTVMVMLRTIHMVNLVTLVLKGDESAPPLLVDTKKRRVLALLRSGPAVFEESDSRSRGKKRYKRGIDSESDGDIQMSSDSDQGGEFADVQELSIVALLVTLAKDQIKHDFETSKSSIAAIYWILKELAAMDTAIHEYVQENVWKGMQKSQDHAHEQGLSKAQLRKLHQQRAIEAMLAKQKAFAQSSLFAEMEEMDEDEMDDSEFGERVDGGDGASSVNGSISGSTVVYRPPPPPDCIICTQKKKHEPVMYIGHAQTSQVNIHALQEKPFPASPLSETFPAHLFLSLCGHAVHLQCWRKYFDSVKAQSRYNLEHSQSNIAFDAHYGEFLCPLCQSLSSMLVPHVPPSRILTHEDQQRDRDAMEKVFQAKQDTSSLLLWLTEGLPGRLEAMELQDDDNEDRLMDDPDFDDDDLDADSDEEEHIGRHQDEVRAMKQFAVSFLEAMARFQPELTHISSTITSLKKSFFSTGPQLAHLIWSSVSSTCVSAQLSGISAAIFALESANSPTEKFLARKRQQPKSSPVSRQASDQSPGNTSEAPFSSLRITSLLNPPLPSLKTRLAVSLPESLEGYLDPFSPKDDSKLNSLLRSLRRLHLLFKSRKQDFYHTMCRPIQQNLRLALTSEEWMASLARGAPLQLGQPILGQDLFYLCVAICSSMLQTKSEILMTIRTMCVLHMAQVLLQIARMTAEEHDDDDDDEEAAQEIETIGEDEQMQDATSASRSSTSDRPRLTRREREMARHLSQLMDRLSVNAGVDVVALAERDGAPYVPPRGSQLLYLFTSSSLAFMRQVTLLCRGFFRGEHDPDAANYANFVSSLRLSTNFHDMCQQLGLPSIEQILNDDALMEYLDKAANQLRQSRFACVPNEAQYEYRQHGHVEGVLQALEDVLSLPETELHRDEVRMNMMVRNLNQLPPLPIRCVEEANNSRQFYFANVRLAHLAPLYTDLHSEVLAHCRCPQTGRFVENPAICMVCEQVLCAGTDCCRRSSDGMGACTAHAISCGYGVGLFFLMRSSSVLLVFGPRSSYFGSPYLDMFGEEDINLRRGRPLYLNGKRMRALLTLYANHQLANEVARNRRTSDQYIRNNYY</sequence>
<dbReference type="UniPathway" id="UPA00143"/>
<evidence type="ECO:0000256" key="11">
    <source>
        <dbReference type="SAM" id="MobiDB-lite"/>
    </source>
</evidence>
<evidence type="ECO:0000256" key="8">
    <source>
        <dbReference type="ARBA" id="ARBA00046341"/>
    </source>
</evidence>
<evidence type="ECO:0000256" key="5">
    <source>
        <dbReference type="ARBA" id="ARBA00022771"/>
    </source>
</evidence>
<dbReference type="GO" id="GO:0016567">
    <property type="term" value="P:protein ubiquitination"/>
    <property type="evidence" value="ECO:0007669"/>
    <property type="project" value="UniProtKB-UniRule"/>
</dbReference>
<evidence type="ECO:0000256" key="1">
    <source>
        <dbReference type="ARBA" id="ARBA00000900"/>
    </source>
</evidence>
<dbReference type="Pfam" id="PF18995">
    <property type="entry name" value="PRT6_C"/>
    <property type="match status" value="1"/>
</dbReference>
<organism evidence="13 14">
    <name type="scientific">Pythium oligandrum</name>
    <name type="common">Mycoparasitic fungus</name>
    <dbReference type="NCBI Taxonomy" id="41045"/>
    <lineage>
        <taxon>Eukaryota</taxon>
        <taxon>Sar</taxon>
        <taxon>Stramenopiles</taxon>
        <taxon>Oomycota</taxon>
        <taxon>Peronosporomycetes</taxon>
        <taxon>Pythiales</taxon>
        <taxon>Pythiaceae</taxon>
        <taxon>Pythium</taxon>
    </lineage>
</organism>
<dbReference type="EC" id="2.3.2.27" evidence="10"/>
<dbReference type="GO" id="GO:0071596">
    <property type="term" value="P:ubiquitin-dependent protein catabolic process via the N-end rule pathway"/>
    <property type="evidence" value="ECO:0007669"/>
    <property type="project" value="UniProtKB-UniRule"/>
</dbReference>
<evidence type="ECO:0000256" key="2">
    <source>
        <dbReference type="ARBA" id="ARBA00004906"/>
    </source>
</evidence>
<gene>
    <name evidence="13" type="ORF">Poli38472_004391</name>
</gene>
<comment type="pathway">
    <text evidence="2 10">Protein modification; protein ubiquitination.</text>
</comment>
<proteinExistence type="inferred from homology"/>
<keyword evidence="7 10" id="KW-0862">Zinc</keyword>
<comment type="caution">
    <text evidence="13">The sequence shown here is derived from an EMBL/GenBank/DDBJ whole genome shotgun (WGS) entry which is preliminary data.</text>
</comment>
<evidence type="ECO:0000256" key="3">
    <source>
        <dbReference type="ARBA" id="ARBA00022679"/>
    </source>
</evidence>
<evidence type="ECO:0000256" key="6">
    <source>
        <dbReference type="ARBA" id="ARBA00022786"/>
    </source>
</evidence>
<keyword evidence="5 10" id="KW-0863">Zinc-finger</keyword>
<dbReference type="GO" id="GO:0000151">
    <property type="term" value="C:ubiquitin ligase complex"/>
    <property type="evidence" value="ECO:0007669"/>
    <property type="project" value="TreeGrafter"/>
</dbReference>
<feature type="region of interest" description="Disordered" evidence="11">
    <location>
        <begin position="1754"/>
        <end position="1780"/>
    </location>
</feature>
<comment type="catalytic activity">
    <reaction evidence="1 10">
        <text>S-ubiquitinyl-[E2 ubiquitin-conjugating enzyme]-L-cysteine + [acceptor protein]-L-lysine = [E2 ubiquitin-conjugating enzyme]-L-cysteine + N(6)-ubiquitinyl-[acceptor protein]-L-lysine.</text>
        <dbReference type="EC" id="2.3.2.27"/>
    </reaction>
</comment>
<protein>
    <recommendedName>
        <fullName evidence="10">E3 ubiquitin-protein ligase</fullName>
        <ecNumber evidence="10">2.3.2.27</ecNumber>
    </recommendedName>
</protein>
<dbReference type="Pfam" id="PF02207">
    <property type="entry name" value="zf-UBR"/>
    <property type="match status" value="1"/>
</dbReference>
<dbReference type="SMART" id="SM00396">
    <property type="entry name" value="ZnF_UBR1"/>
    <property type="match status" value="1"/>
</dbReference>
<feature type="region of interest" description="Disordered" evidence="11">
    <location>
        <begin position="1557"/>
        <end position="1587"/>
    </location>
</feature>
<accession>A0A8K1CBF9</accession>
<feature type="compositionally biased region" description="Polar residues" evidence="11">
    <location>
        <begin position="1266"/>
        <end position="1276"/>
    </location>
</feature>
<dbReference type="CDD" id="cd16482">
    <property type="entry name" value="RING-H2_UBR1-like"/>
    <property type="match status" value="1"/>
</dbReference>
<dbReference type="GO" id="GO:0008270">
    <property type="term" value="F:zinc ion binding"/>
    <property type="evidence" value="ECO:0007669"/>
    <property type="project" value="UniProtKB-UniRule"/>
</dbReference>
<dbReference type="Gene3D" id="2.10.110.30">
    <property type="match status" value="1"/>
</dbReference>
<dbReference type="InterPro" id="IPR039164">
    <property type="entry name" value="UBR1-like"/>
</dbReference>
<evidence type="ECO:0000259" key="12">
    <source>
        <dbReference type="PROSITE" id="PS51157"/>
    </source>
</evidence>
<dbReference type="Pfam" id="PF22960">
    <property type="entry name" value="WHD_UBR1"/>
    <property type="match status" value="1"/>
</dbReference>
<dbReference type="FunFam" id="2.10.110.30:FF:000002">
    <property type="entry name" value="Putative e3 ubiquitin-protein ligase ubr3"/>
    <property type="match status" value="1"/>
</dbReference>
<evidence type="ECO:0000256" key="10">
    <source>
        <dbReference type="RuleBase" id="RU366018"/>
    </source>
</evidence>
<feature type="region of interest" description="Disordered" evidence="11">
    <location>
        <begin position="1103"/>
        <end position="1134"/>
    </location>
</feature>
<dbReference type="OrthoDB" id="26387at2759"/>
<dbReference type="GO" id="GO:0061630">
    <property type="term" value="F:ubiquitin protein ligase activity"/>
    <property type="evidence" value="ECO:0007669"/>
    <property type="project" value="UniProtKB-UniRule"/>
</dbReference>
<dbReference type="CDD" id="cd19673">
    <property type="entry name" value="UBR-box_UBR3"/>
    <property type="match status" value="1"/>
</dbReference>
<keyword evidence="6 10" id="KW-0833">Ubl conjugation pathway</keyword>
<feature type="region of interest" description="Disordered" evidence="11">
    <location>
        <begin position="1251"/>
        <end position="1276"/>
    </location>
</feature>
<evidence type="ECO:0000313" key="14">
    <source>
        <dbReference type="Proteomes" id="UP000794436"/>
    </source>
</evidence>
<comment type="similarity">
    <text evidence="8 10">Belongs to the E3 ubiquitin-protein ligase UBR1-like family.</text>
</comment>
<feature type="region of interest" description="Disordered" evidence="11">
    <location>
        <begin position="1443"/>
        <end position="1465"/>
    </location>
</feature>
<feature type="compositionally biased region" description="Polar residues" evidence="11">
    <location>
        <begin position="1566"/>
        <end position="1587"/>
    </location>
</feature>
<evidence type="ECO:0000256" key="9">
    <source>
        <dbReference type="PROSITE-ProRule" id="PRU00508"/>
    </source>
</evidence>
<feature type="zinc finger region" description="UBR-type" evidence="9">
    <location>
        <begin position="125"/>
        <end position="196"/>
    </location>
</feature>
<dbReference type="GO" id="GO:0005737">
    <property type="term" value="C:cytoplasm"/>
    <property type="evidence" value="ECO:0007669"/>
    <property type="project" value="TreeGrafter"/>
</dbReference>